<feature type="site" description="Stabilizes the basic form of H active site to accept a proton" evidence="7">
    <location>
        <position position="157"/>
    </location>
</feature>
<dbReference type="HAMAP" id="MF_00083">
    <property type="entry name" value="Pept_tRNA_hydro_bact"/>
    <property type="match status" value="1"/>
</dbReference>
<dbReference type="PROSITE" id="PS01196">
    <property type="entry name" value="PEPT_TRNA_HYDROL_2"/>
    <property type="match status" value="1"/>
</dbReference>
<dbReference type="AlphaFoldDB" id="M1NHF4"/>
<feature type="binding site" evidence="7">
    <location>
        <position position="80"/>
    </location>
    <ligand>
        <name>tRNA</name>
        <dbReference type="ChEBI" id="CHEBI:17843"/>
    </ligand>
</feature>
<proteinExistence type="inferred from homology"/>
<dbReference type="PANTHER" id="PTHR17224">
    <property type="entry name" value="PEPTIDYL-TRNA HYDROLASE"/>
    <property type="match status" value="1"/>
</dbReference>
<dbReference type="GO" id="GO:0000049">
    <property type="term" value="F:tRNA binding"/>
    <property type="evidence" value="ECO:0007669"/>
    <property type="project" value="UniProtKB-UniRule"/>
</dbReference>
<dbReference type="GO" id="GO:0072344">
    <property type="term" value="P:rescue of stalled ribosome"/>
    <property type="evidence" value="ECO:0007669"/>
    <property type="project" value="UniProtKB-UniRule"/>
</dbReference>
<feature type="site" description="Discriminates between blocked and unblocked aminoacyl-tRNA" evidence="7">
    <location>
        <position position="75"/>
    </location>
</feature>
<dbReference type="PANTHER" id="PTHR17224:SF1">
    <property type="entry name" value="PEPTIDYL-TRNA HYDROLASE"/>
    <property type="match status" value="1"/>
</dbReference>
<dbReference type="GO" id="GO:0006515">
    <property type="term" value="P:protein quality control for misfolded or incompletely synthesized proteins"/>
    <property type="evidence" value="ECO:0007669"/>
    <property type="project" value="UniProtKB-UniRule"/>
</dbReference>
<comment type="function">
    <text evidence="7">Hydrolyzes ribosome-free peptidyl-tRNAs (with 1 or more amino acids incorporated), which drop off the ribosome during protein synthesis, or as a result of ribosome stalling.</text>
</comment>
<dbReference type="eggNOG" id="COG0193">
    <property type="taxonomic scope" value="Bacteria"/>
</dbReference>
<comment type="catalytic activity">
    <reaction evidence="7 8">
        <text>an N-acyl-L-alpha-aminoacyl-tRNA + H2O = an N-acyl-L-amino acid + a tRNA + H(+)</text>
        <dbReference type="Rhea" id="RHEA:54448"/>
        <dbReference type="Rhea" id="RHEA-COMP:10123"/>
        <dbReference type="Rhea" id="RHEA-COMP:13883"/>
        <dbReference type="ChEBI" id="CHEBI:15377"/>
        <dbReference type="ChEBI" id="CHEBI:15378"/>
        <dbReference type="ChEBI" id="CHEBI:59874"/>
        <dbReference type="ChEBI" id="CHEBI:78442"/>
        <dbReference type="ChEBI" id="CHEBI:138191"/>
        <dbReference type="EC" id="3.1.1.29"/>
    </reaction>
</comment>
<dbReference type="EC" id="3.1.1.29" evidence="1 7"/>
<dbReference type="Gene3D" id="3.40.50.1470">
    <property type="entry name" value="Peptidyl-tRNA hydrolase"/>
    <property type="match status" value="1"/>
</dbReference>
<keyword evidence="3 7" id="KW-0378">Hydrolase</keyword>
<dbReference type="CDD" id="cd00462">
    <property type="entry name" value="PTH"/>
    <property type="match status" value="1"/>
</dbReference>
<organism evidence="10 11">
    <name type="scientific">Desulfocapsa sulfexigens (strain DSM 10523 / SB164P1)</name>
    <dbReference type="NCBI Taxonomy" id="1167006"/>
    <lineage>
        <taxon>Bacteria</taxon>
        <taxon>Pseudomonadati</taxon>
        <taxon>Thermodesulfobacteriota</taxon>
        <taxon>Desulfobulbia</taxon>
        <taxon>Desulfobulbales</taxon>
        <taxon>Desulfocapsaceae</taxon>
        <taxon>Desulfocapsa</taxon>
    </lineage>
</organism>
<evidence type="ECO:0000256" key="2">
    <source>
        <dbReference type="ARBA" id="ARBA00022555"/>
    </source>
</evidence>
<feature type="binding site" evidence="7">
    <location>
        <position position="132"/>
    </location>
    <ligand>
        <name>tRNA</name>
        <dbReference type="ChEBI" id="CHEBI:17843"/>
    </ligand>
</feature>
<dbReference type="NCBIfam" id="TIGR00447">
    <property type="entry name" value="pth"/>
    <property type="match status" value="1"/>
</dbReference>
<keyword evidence="11" id="KW-1185">Reference proteome</keyword>
<keyword evidence="7" id="KW-0963">Cytoplasm</keyword>
<evidence type="ECO:0000256" key="4">
    <source>
        <dbReference type="ARBA" id="ARBA00022884"/>
    </source>
</evidence>
<evidence type="ECO:0000256" key="6">
    <source>
        <dbReference type="ARBA" id="ARBA00050038"/>
    </source>
</evidence>
<dbReference type="InterPro" id="IPR001328">
    <property type="entry name" value="Pept_tRNA_hydro"/>
</dbReference>
<dbReference type="PATRIC" id="fig|1167006.5.peg.2710"/>
<dbReference type="SUPFAM" id="SSF53178">
    <property type="entry name" value="Peptidyl-tRNA hydrolase-like"/>
    <property type="match status" value="1"/>
</dbReference>
<reference evidence="11" key="1">
    <citation type="journal article" date="2013" name="Stand. Genomic Sci.">
        <title>Complete genome sequence of Desulfocapsa sulfexigens, a marine deltaproteobacterium specialized in disproportionating inorganic sulfur compounds.</title>
        <authorList>
            <person name="Finster K.W."/>
            <person name="Kjeldsen K.U."/>
            <person name="Kube M."/>
            <person name="Reinhardt R."/>
            <person name="Mussmann M."/>
            <person name="Amann R."/>
            <person name="Schreiber L."/>
        </authorList>
    </citation>
    <scope>NUCLEOTIDE SEQUENCE [LARGE SCALE GENOMIC DNA]</scope>
    <source>
        <strain evidence="11">DSM 10523 / SB164P1</strain>
    </source>
</reference>
<keyword evidence="4 7" id="KW-0694">RNA-binding</keyword>
<dbReference type="GO" id="GO:0004045">
    <property type="term" value="F:peptidyl-tRNA hydrolase activity"/>
    <property type="evidence" value="ECO:0007669"/>
    <property type="project" value="UniProtKB-UniRule"/>
</dbReference>
<accession>M1NHF4</accession>
<evidence type="ECO:0000313" key="11">
    <source>
        <dbReference type="Proteomes" id="UP000011721"/>
    </source>
</evidence>
<feature type="binding site" evidence="7">
    <location>
        <position position="178"/>
    </location>
    <ligand>
        <name>tRNA</name>
        <dbReference type="ChEBI" id="CHEBI:17843"/>
    </ligand>
</feature>
<protein>
    <recommendedName>
        <fullName evidence="6 7">Peptidyl-tRNA hydrolase</fullName>
        <shortName evidence="7">Pth</shortName>
        <ecNumber evidence="1 7">3.1.1.29</ecNumber>
    </recommendedName>
</protein>
<evidence type="ECO:0000256" key="7">
    <source>
        <dbReference type="HAMAP-Rule" id="MF_00083"/>
    </source>
</evidence>
<comment type="similarity">
    <text evidence="5 7 9">Belongs to the PTH family.</text>
</comment>
<evidence type="ECO:0000256" key="5">
    <source>
        <dbReference type="ARBA" id="ARBA00038063"/>
    </source>
</evidence>
<feature type="binding site" evidence="7">
    <location>
        <position position="130"/>
    </location>
    <ligand>
        <name>tRNA</name>
        <dbReference type="ChEBI" id="CHEBI:17843"/>
    </ligand>
</feature>
<evidence type="ECO:0000256" key="8">
    <source>
        <dbReference type="RuleBase" id="RU000673"/>
    </source>
</evidence>
<dbReference type="Proteomes" id="UP000011721">
    <property type="component" value="Chromosome"/>
</dbReference>
<evidence type="ECO:0000313" key="10">
    <source>
        <dbReference type="EMBL" id="AGF79034.1"/>
    </source>
</evidence>
<evidence type="ECO:0000256" key="9">
    <source>
        <dbReference type="RuleBase" id="RU004320"/>
    </source>
</evidence>
<dbReference type="GO" id="GO:0005737">
    <property type="term" value="C:cytoplasm"/>
    <property type="evidence" value="ECO:0007669"/>
    <property type="project" value="UniProtKB-SubCell"/>
</dbReference>
<evidence type="ECO:0000256" key="1">
    <source>
        <dbReference type="ARBA" id="ARBA00013260"/>
    </source>
</evidence>
<name>M1NHF4_DESSD</name>
<dbReference type="Pfam" id="PF01195">
    <property type="entry name" value="Pept_tRNA_hydro"/>
    <property type="match status" value="1"/>
</dbReference>
<dbReference type="STRING" id="1167006.UWK_02498"/>
<comment type="subcellular location">
    <subcellularLocation>
        <location evidence="7">Cytoplasm</location>
    </subcellularLocation>
</comment>
<gene>
    <name evidence="7" type="primary">pth</name>
    <name evidence="10" type="ordered locus">UWK_02498</name>
</gene>
<dbReference type="InterPro" id="IPR036416">
    <property type="entry name" value="Pept_tRNA_hydro_sf"/>
</dbReference>
<keyword evidence="2 7" id="KW-0820">tRNA-binding</keyword>
<dbReference type="FunFam" id="3.40.50.1470:FF:000001">
    <property type="entry name" value="Peptidyl-tRNA hydrolase"/>
    <property type="match status" value="1"/>
</dbReference>
<dbReference type="EMBL" id="CP003985">
    <property type="protein sequence ID" value="AGF79034.1"/>
    <property type="molecule type" value="Genomic_DNA"/>
</dbReference>
<feature type="active site" description="Proton acceptor" evidence="7">
    <location>
        <position position="85"/>
    </location>
</feature>
<comment type="subunit">
    <text evidence="7">Monomer.</text>
</comment>
<dbReference type="InterPro" id="IPR018171">
    <property type="entry name" value="Pept_tRNA_hydro_CS"/>
</dbReference>
<dbReference type="PROSITE" id="PS01195">
    <property type="entry name" value="PEPT_TRNA_HYDROL_1"/>
    <property type="match status" value="1"/>
</dbReference>
<sequence length="259" mass="29305">MTRVLSLFLKMEAWRLFCLYPERTSSEGLSGFFCGESTDYQWCTMYNWFASFLGKFGHLRETVAEETYLIVGLGNPGAKYESTRHNVGFRIVEAIARSEGGSLDLYKWDSHFCQMSLWGARIFFVEPQTFMNLSGKSISRFVEYFKISADHILVVHDDIDMHPGRVKLVSGGGPGGHNGIRSLIQCLGTRDFFRLKYGVGRPGRDGVHPDMPVERFVLASFNHDEEMLLAERMTSLADGVREFVTTGSQQAMNVLNVIK</sequence>
<dbReference type="OrthoDB" id="9800507at2"/>
<dbReference type="HOGENOM" id="CLU_062456_4_0_7"/>
<evidence type="ECO:0000256" key="3">
    <source>
        <dbReference type="ARBA" id="ARBA00022801"/>
    </source>
</evidence>
<dbReference type="KEGG" id="dsf:UWK_02498"/>
<comment type="function">
    <text evidence="7">Catalyzes the release of premature peptidyl moieties from peptidyl-tRNA molecules trapped in stalled 50S ribosomal subunits, and thus maintains levels of free tRNAs and 50S ribosomes.</text>
</comment>